<dbReference type="Proteomes" id="UP000184268">
    <property type="component" value="Unassembled WGS sequence"/>
</dbReference>
<keyword evidence="1" id="KW-0732">Signal</keyword>
<feature type="signal peptide" evidence="1">
    <location>
        <begin position="1"/>
        <end position="18"/>
    </location>
</feature>
<accession>A0A1M5ZLA9</accession>
<protein>
    <recommendedName>
        <fullName evidence="4">Glycine zipper family protein</fullName>
    </recommendedName>
</protein>
<evidence type="ECO:0000313" key="2">
    <source>
        <dbReference type="EMBL" id="SHI24928.1"/>
    </source>
</evidence>
<dbReference type="RefSeq" id="WP_067665326.1">
    <property type="nucleotide sequence ID" value="NZ_FQXG01000013.1"/>
</dbReference>
<keyword evidence="3" id="KW-1185">Reference proteome</keyword>
<evidence type="ECO:0000313" key="3">
    <source>
        <dbReference type="Proteomes" id="UP000184268"/>
    </source>
</evidence>
<reference evidence="2 3" key="1">
    <citation type="submission" date="2016-11" db="EMBL/GenBank/DDBJ databases">
        <authorList>
            <person name="Jaros S."/>
            <person name="Januszkiewicz K."/>
            <person name="Wedrychowicz H."/>
        </authorList>
    </citation>
    <scope>NUCLEOTIDE SEQUENCE [LARGE SCALE GENOMIC DNA]</scope>
    <source>
        <strain evidence="2 3">DSM 16917</strain>
    </source>
</reference>
<dbReference type="STRING" id="299255.SAMN02745129_0394"/>
<feature type="chain" id="PRO_5009915477" description="Glycine zipper family protein" evidence="1">
    <location>
        <begin position="19"/>
        <end position="127"/>
    </location>
</feature>
<gene>
    <name evidence="2" type="ORF">SAMN02745129_0394</name>
</gene>
<dbReference type="EMBL" id="FQXG01000013">
    <property type="protein sequence ID" value="SHI24928.1"/>
    <property type="molecule type" value="Genomic_DNA"/>
</dbReference>
<organism evidence="2 3">
    <name type="scientific">Ferrimonas marina</name>
    <dbReference type="NCBI Taxonomy" id="299255"/>
    <lineage>
        <taxon>Bacteria</taxon>
        <taxon>Pseudomonadati</taxon>
        <taxon>Pseudomonadota</taxon>
        <taxon>Gammaproteobacteria</taxon>
        <taxon>Alteromonadales</taxon>
        <taxon>Ferrimonadaceae</taxon>
        <taxon>Ferrimonas</taxon>
    </lineage>
</organism>
<name>A0A1M5ZLA9_9GAMM</name>
<sequence>MKKILLCLPLCLSGCAYNANPRVDLEAGTEQQYQQDLLACRDIAEQVDKAEAVRVSAGNEAALTALDFGGEMALEEGTAGAVAGSLSGALVGGLAGIVRGASRANRDKTLVLNNCLRHRGYTVLSKP</sequence>
<evidence type="ECO:0008006" key="4">
    <source>
        <dbReference type="Google" id="ProtNLM"/>
    </source>
</evidence>
<proteinExistence type="predicted"/>
<dbReference type="OrthoDB" id="7206526at2"/>
<dbReference type="AlphaFoldDB" id="A0A1M5ZLA9"/>
<evidence type="ECO:0000256" key="1">
    <source>
        <dbReference type="SAM" id="SignalP"/>
    </source>
</evidence>